<feature type="transmembrane region" description="Helical" evidence="1">
    <location>
        <begin position="7"/>
        <end position="26"/>
    </location>
</feature>
<dbReference type="OrthoDB" id="2970800at2"/>
<sequence length="78" mass="9135">MSRFAKFYVSVFAIIWVGYGLFSVLMKQPHSLALLLFGASFAIVFFLATWFSQWIFRNYKRIDAMAKTIFAKRAVNRK</sequence>
<proteinExistence type="predicted"/>
<reference evidence="2 3" key="1">
    <citation type="journal article" date="2015" name="Int. J. Syst. Evol. Microbiol.">
        <title>Sporolactobacillus shoreae sp. nov. and Sporolactobacillus spathodeae sp. nov., two spore-forming lactic acid bacteria isolated from tree barks in Thailand.</title>
        <authorList>
            <person name="Thamacharoensuk T."/>
            <person name="Kitahara M."/>
            <person name="Ohkuma M."/>
            <person name="Thongchul N."/>
            <person name="Tanasupawat S."/>
        </authorList>
    </citation>
    <scope>NUCLEOTIDE SEQUENCE [LARGE SCALE GENOMIC DNA]</scope>
    <source>
        <strain evidence="2 3">BK92</strain>
    </source>
</reference>
<evidence type="ECO:0000313" key="3">
    <source>
        <dbReference type="Proteomes" id="UP000298347"/>
    </source>
</evidence>
<keyword evidence="1" id="KW-1133">Transmembrane helix</keyword>
<dbReference type="AlphaFoldDB" id="A0A4Z0GLI0"/>
<keyword evidence="3" id="KW-1185">Reference proteome</keyword>
<gene>
    <name evidence="2" type="ORF">E4665_10620</name>
</gene>
<dbReference type="Proteomes" id="UP000298347">
    <property type="component" value="Unassembled WGS sequence"/>
</dbReference>
<feature type="transmembrane region" description="Helical" evidence="1">
    <location>
        <begin position="32"/>
        <end position="51"/>
    </location>
</feature>
<evidence type="ECO:0000313" key="2">
    <source>
        <dbReference type="EMBL" id="TGA97843.1"/>
    </source>
</evidence>
<comment type="caution">
    <text evidence="2">The sequence shown here is derived from an EMBL/GenBank/DDBJ whole genome shotgun (WGS) entry which is preliminary data.</text>
</comment>
<organism evidence="2 3">
    <name type="scientific">Sporolactobacillus shoreae</name>
    <dbReference type="NCBI Taxonomy" id="1465501"/>
    <lineage>
        <taxon>Bacteria</taxon>
        <taxon>Bacillati</taxon>
        <taxon>Bacillota</taxon>
        <taxon>Bacilli</taxon>
        <taxon>Bacillales</taxon>
        <taxon>Sporolactobacillaceae</taxon>
        <taxon>Sporolactobacillus</taxon>
    </lineage>
</organism>
<keyword evidence="1" id="KW-0812">Transmembrane</keyword>
<dbReference type="EMBL" id="SRJD01000011">
    <property type="protein sequence ID" value="TGA97843.1"/>
    <property type="molecule type" value="Genomic_DNA"/>
</dbReference>
<dbReference type="RefSeq" id="WP_135348775.1">
    <property type="nucleotide sequence ID" value="NZ_SRJD01000011.1"/>
</dbReference>
<evidence type="ECO:0000256" key="1">
    <source>
        <dbReference type="SAM" id="Phobius"/>
    </source>
</evidence>
<name>A0A4Z0GLI0_9BACL</name>
<keyword evidence="1" id="KW-0472">Membrane</keyword>
<protein>
    <submittedName>
        <fullName evidence="2">Uncharacterized protein</fullName>
    </submittedName>
</protein>
<accession>A0A4Z0GLI0</accession>